<gene>
    <name evidence="5 6" type="primary">hypA</name>
    <name evidence="6" type="ORF">K4G57_00480</name>
</gene>
<proteinExistence type="inferred from homology"/>
<dbReference type="InterPro" id="IPR000688">
    <property type="entry name" value="HypA/HybF"/>
</dbReference>
<comment type="function">
    <text evidence="5">Involved in the maturation of [NiFe] hydrogenases. Required for nickel insertion into the metal center of the hydrogenase.</text>
</comment>
<name>A0ABS7JKP2_9HELI</name>
<comment type="similarity">
    <text evidence="1 5">Belongs to the HypA/HybF family.</text>
</comment>
<protein>
    <recommendedName>
        <fullName evidence="5">Hydrogenase maturation factor HypA</fullName>
    </recommendedName>
</protein>
<evidence type="ECO:0000313" key="7">
    <source>
        <dbReference type="Proteomes" id="UP000700059"/>
    </source>
</evidence>
<evidence type="ECO:0000256" key="1">
    <source>
        <dbReference type="ARBA" id="ARBA00010748"/>
    </source>
</evidence>
<dbReference type="InterPro" id="IPR020538">
    <property type="entry name" value="Hydgase_Ni_incorp_HypA/HybF_CS"/>
</dbReference>
<evidence type="ECO:0000256" key="2">
    <source>
        <dbReference type="ARBA" id="ARBA00022596"/>
    </source>
</evidence>
<dbReference type="PANTHER" id="PTHR34535:SF3">
    <property type="entry name" value="HYDROGENASE MATURATION FACTOR HYPA"/>
    <property type="match status" value="1"/>
</dbReference>
<keyword evidence="2 5" id="KW-0533">Nickel</keyword>
<keyword evidence="4 5" id="KW-0862">Zinc</keyword>
<feature type="binding site" evidence="5">
    <location>
        <position position="76"/>
    </location>
    <ligand>
        <name>Zn(2+)</name>
        <dbReference type="ChEBI" id="CHEBI:29105"/>
    </ligand>
</feature>
<dbReference type="NCBIfam" id="TIGR00100">
    <property type="entry name" value="hypA"/>
    <property type="match status" value="1"/>
</dbReference>
<comment type="caution">
    <text evidence="6">The sequence shown here is derived from an EMBL/GenBank/DDBJ whole genome shotgun (WGS) entry which is preliminary data.</text>
</comment>
<dbReference type="Proteomes" id="UP000700059">
    <property type="component" value="Unassembled WGS sequence"/>
</dbReference>
<feature type="binding site" evidence="5">
    <location>
        <position position="73"/>
    </location>
    <ligand>
        <name>Zn(2+)</name>
        <dbReference type="ChEBI" id="CHEBI:29105"/>
    </ligand>
</feature>
<evidence type="ECO:0000256" key="5">
    <source>
        <dbReference type="HAMAP-Rule" id="MF_00213"/>
    </source>
</evidence>
<dbReference type="RefSeq" id="WP_221531223.1">
    <property type="nucleotide sequence ID" value="NZ_JAIGYP010000001.1"/>
</dbReference>
<dbReference type="PIRSF" id="PIRSF004761">
    <property type="entry name" value="Hydrgn_mat_HypA"/>
    <property type="match status" value="1"/>
</dbReference>
<dbReference type="EMBL" id="JAIGYQ010000001">
    <property type="protein sequence ID" value="MBX7489957.1"/>
    <property type="molecule type" value="Genomic_DNA"/>
</dbReference>
<organism evidence="6 7">
    <name type="scientific">Helicobacter turcicus</name>
    <dbReference type="NCBI Taxonomy" id="2867412"/>
    <lineage>
        <taxon>Bacteria</taxon>
        <taxon>Pseudomonadati</taxon>
        <taxon>Campylobacterota</taxon>
        <taxon>Epsilonproteobacteria</taxon>
        <taxon>Campylobacterales</taxon>
        <taxon>Helicobacteraceae</taxon>
        <taxon>Helicobacter</taxon>
    </lineage>
</organism>
<evidence type="ECO:0000256" key="3">
    <source>
        <dbReference type="ARBA" id="ARBA00022723"/>
    </source>
</evidence>
<feature type="binding site" evidence="5">
    <location>
        <position position="93"/>
    </location>
    <ligand>
        <name>Zn(2+)</name>
        <dbReference type="ChEBI" id="CHEBI:29105"/>
    </ligand>
</feature>
<evidence type="ECO:0000256" key="4">
    <source>
        <dbReference type="ARBA" id="ARBA00022833"/>
    </source>
</evidence>
<feature type="binding site" evidence="5">
    <location>
        <position position="90"/>
    </location>
    <ligand>
        <name>Zn(2+)</name>
        <dbReference type="ChEBI" id="CHEBI:29105"/>
    </ligand>
</feature>
<dbReference type="Pfam" id="PF01155">
    <property type="entry name" value="HypA"/>
    <property type="match status" value="1"/>
</dbReference>
<dbReference type="NCBIfam" id="NF001839">
    <property type="entry name" value="PRK00564.1"/>
    <property type="match status" value="1"/>
</dbReference>
<evidence type="ECO:0000313" key="6">
    <source>
        <dbReference type="EMBL" id="MBX7489957.1"/>
    </source>
</evidence>
<accession>A0ABS7JKP2</accession>
<keyword evidence="3 5" id="KW-0479">Metal-binding</keyword>
<dbReference type="PROSITE" id="PS01249">
    <property type="entry name" value="HYPA"/>
    <property type="match status" value="1"/>
</dbReference>
<sequence>MHEFSIVSSLLESCEEIAKGNDADRILVVYVEIGERSGVNPELLQSAFDTFKIGSKCERAELNIAFKKVELTCRSCEAVNEINGVNYTKCPKCQSENVFISRGNEMLLLRLEME</sequence>
<dbReference type="PANTHER" id="PTHR34535">
    <property type="entry name" value="HYDROGENASE MATURATION FACTOR HYPA"/>
    <property type="match status" value="1"/>
</dbReference>
<feature type="binding site" evidence="5">
    <location>
        <position position="2"/>
    </location>
    <ligand>
        <name>Ni(2+)</name>
        <dbReference type="ChEBI" id="CHEBI:49786"/>
    </ligand>
</feature>
<dbReference type="HAMAP" id="MF_00213">
    <property type="entry name" value="HypA_HybF"/>
    <property type="match status" value="1"/>
</dbReference>
<keyword evidence="7" id="KW-1185">Reference proteome</keyword>
<reference evidence="6 7" key="1">
    <citation type="submission" date="2021-08" db="EMBL/GenBank/DDBJ databases">
        <title>Helicobacter spp. isolated from feces of Anatolian Ground Squirrel (Spermophilus xanthoprymnus) in Turkey.</title>
        <authorList>
            <person name="Aydin F."/>
            <person name="Abay S."/>
            <person name="Kayman T."/>
            <person name="Karakaya E."/>
            <person name="Saticioglu I.B."/>
        </authorList>
    </citation>
    <scope>NUCLEOTIDE SEQUENCE [LARGE SCALE GENOMIC DNA]</scope>
    <source>
        <strain evidence="6 7">Faydin-H70</strain>
    </source>
</reference>
<dbReference type="Gene3D" id="3.30.2320.80">
    <property type="match status" value="1"/>
</dbReference>